<reference evidence="2" key="1">
    <citation type="journal article" date="2019" name="Int. J. Syst. Evol. Microbiol.">
        <title>The Global Catalogue of Microorganisms (GCM) 10K type strain sequencing project: providing services to taxonomists for standard genome sequencing and annotation.</title>
        <authorList>
            <consortium name="The Broad Institute Genomics Platform"/>
            <consortium name="The Broad Institute Genome Sequencing Center for Infectious Disease"/>
            <person name="Wu L."/>
            <person name="Ma J."/>
        </authorList>
    </citation>
    <scope>NUCLEOTIDE SEQUENCE [LARGE SCALE GENOMIC DNA]</scope>
    <source>
        <strain evidence="2">CCM 7435</strain>
    </source>
</reference>
<dbReference type="RefSeq" id="WP_213352963.1">
    <property type="nucleotide sequence ID" value="NZ_JAHBGB010000031.1"/>
</dbReference>
<dbReference type="EMBL" id="JBHUHD010000001">
    <property type="protein sequence ID" value="MFD2140468.1"/>
    <property type="molecule type" value="Genomic_DNA"/>
</dbReference>
<gene>
    <name evidence="1" type="ORF">ACFSNC_08665</name>
</gene>
<evidence type="ECO:0000313" key="1">
    <source>
        <dbReference type="EMBL" id="MFD2140468.1"/>
    </source>
</evidence>
<comment type="caution">
    <text evidence="1">The sequence shown here is derived from an EMBL/GenBank/DDBJ whole genome shotgun (WGS) entry which is preliminary data.</text>
</comment>
<protein>
    <submittedName>
        <fullName evidence="1">Urease operon accessory protein</fullName>
    </submittedName>
</protein>
<organism evidence="1 2">
    <name type="scientific">Ancylobacter oerskovii</name>
    <dbReference type="NCBI Taxonomy" id="459519"/>
    <lineage>
        <taxon>Bacteria</taxon>
        <taxon>Pseudomonadati</taxon>
        <taxon>Pseudomonadota</taxon>
        <taxon>Alphaproteobacteria</taxon>
        <taxon>Hyphomicrobiales</taxon>
        <taxon>Xanthobacteraceae</taxon>
        <taxon>Ancylobacter</taxon>
    </lineage>
</organism>
<dbReference type="Proteomes" id="UP001597299">
    <property type="component" value="Unassembled WGS sequence"/>
</dbReference>
<evidence type="ECO:0000313" key="2">
    <source>
        <dbReference type="Proteomes" id="UP001597299"/>
    </source>
</evidence>
<sequence>MPARIIIVGNGSIDPSLAAFIDTHDLVIRFNGCRSFDQAPSRTDVVAVCNTGRPACEMLGAPGWSRHPAIRAATEIWSVRPPRFFAAERARIVREHPQLADLCDDFTDGFIAFCERTAKRHRVISEAIHRRTARALLPHAPAPYVTPSSGLIVIEHALAHWPEARIAVAGFDHTGWWGHPFDAEARLVEHYVRQGLLQRGLPARHMQEL</sequence>
<keyword evidence="2" id="KW-1185">Reference proteome</keyword>
<name>A0ABW4YW15_9HYPH</name>
<accession>A0ABW4YW15</accession>
<dbReference type="Gene3D" id="3.90.1480.20">
    <property type="entry name" value="Glycosyl transferase family 29"/>
    <property type="match status" value="1"/>
</dbReference>
<dbReference type="InterPro" id="IPR038578">
    <property type="entry name" value="GT29-like_sf"/>
</dbReference>
<proteinExistence type="predicted"/>